<evidence type="ECO:0000256" key="2">
    <source>
        <dbReference type="ARBA" id="ARBA00022737"/>
    </source>
</evidence>
<dbReference type="CDD" id="cd16357">
    <property type="entry name" value="GLOD4_C"/>
    <property type="match status" value="1"/>
</dbReference>
<dbReference type="InterPro" id="IPR043194">
    <property type="entry name" value="GLOD4_C"/>
</dbReference>
<dbReference type="InterPro" id="IPR037523">
    <property type="entry name" value="VOC_core"/>
</dbReference>
<proteinExistence type="inferred from homology"/>
<feature type="domain" description="VOC" evidence="3">
    <location>
        <begin position="140"/>
        <end position="259"/>
    </location>
</feature>
<evidence type="ECO:0000313" key="4">
    <source>
        <dbReference type="EMBL" id="JAV16223.1"/>
    </source>
</evidence>
<dbReference type="Gene3D" id="3.10.180.10">
    <property type="entry name" value="2,3-Dihydroxybiphenyl 1,2-Dioxygenase, domain 1"/>
    <property type="match status" value="2"/>
</dbReference>
<dbReference type="Pfam" id="PF21701">
    <property type="entry name" value="GLOD4_C"/>
    <property type="match status" value="1"/>
</dbReference>
<dbReference type="EMBL" id="GFDG01002576">
    <property type="protein sequence ID" value="JAV16223.1"/>
    <property type="molecule type" value="Transcribed_RNA"/>
</dbReference>
<dbReference type="SUPFAM" id="SSF54593">
    <property type="entry name" value="Glyoxalase/Bleomycin resistance protein/Dihydroxybiphenyl dioxygenase"/>
    <property type="match status" value="2"/>
</dbReference>
<evidence type="ECO:0000259" key="3">
    <source>
        <dbReference type="PROSITE" id="PS51819"/>
    </source>
</evidence>
<sequence>MSQQITGRALHYVFKIGNRAKNSHFFRNILGMKVLRHEEFKEGCEAQCNGPYDNRWSKTMVGYGPESTHFVFELTYNYGVSSYEMGNDFAGVILKSQESIERALANNYPMTDVDGKKLLISPDGYKFYIIPEPQPDCRDPVVNVGLNVTNLAESKNYWHNILQMKLVSEDDNSVLLNYSDMQAALNLKQISEPLDRAKAYGRIAFSVPKVQQTYINEIIQQNNGKILTPLIELDTPGKETVRVIILADPDGHEICFVDDEGFTKLSAVEDDADKNLDKYIGKDPFQKEIDAKEQ</sequence>
<protein>
    <submittedName>
        <fullName evidence="4">Putative glyoxalase</fullName>
    </submittedName>
</protein>
<dbReference type="PANTHER" id="PTHR46466:SF1">
    <property type="entry name" value="GLYOXALASE DOMAIN-CONTAINING PROTEIN 4"/>
    <property type="match status" value="1"/>
</dbReference>
<accession>A0A1L8ECF4</accession>
<reference evidence="4" key="1">
    <citation type="submission" date="2017-01" db="EMBL/GenBank/DDBJ databases">
        <title>An insight into the sialome and mialome of the horn fly, Haematobia irritans.</title>
        <authorList>
            <person name="Breijo M."/>
            <person name="Boiani M."/>
            <person name="Ures X."/>
            <person name="Rocha S."/>
            <person name="Sequeira M."/>
            <person name="Ribeiro J.M."/>
        </authorList>
    </citation>
    <scope>NUCLEOTIDE SEQUENCE</scope>
</reference>
<feature type="domain" description="VOC" evidence="3">
    <location>
        <begin position="8"/>
        <end position="132"/>
    </location>
</feature>
<dbReference type="PANTHER" id="PTHR46466">
    <property type="entry name" value="GLYOXALASE DOMAIN-CONTAINING PROTEIN 4"/>
    <property type="match status" value="1"/>
</dbReference>
<dbReference type="InterPro" id="IPR029068">
    <property type="entry name" value="Glyas_Bleomycin-R_OHBP_Dase"/>
</dbReference>
<organism evidence="4">
    <name type="scientific">Haematobia irritans</name>
    <name type="common">Horn fly</name>
    <name type="synonym">Conops irritans</name>
    <dbReference type="NCBI Taxonomy" id="7368"/>
    <lineage>
        <taxon>Eukaryota</taxon>
        <taxon>Metazoa</taxon>
        <taxon>Ecdysozoa</taxon>
        <taxon>Arthropoda</taxon>
        <taxon>Hexapoda</taxon>
        <taxon>Insecta</taxon>
        <taxon>Pterygota</taxon>
        <taxon>Neoptera</taxon>
        <taxon>Endopterygota</taxon>
        <taxon>Diptera</taxon>
        <taxon>Brachycera</taxon>
        <taxon>Muscomorpha</taxon>
        <taxon>Muscoidea</taxon>
        <taxon>Muscidae</taxon>
        <taxon>Haematobia</taxon>
    </lineage>
</organism>
<dbReference type="PROSITE" id="PS51819">
    <property type="entry name" value="VOC"/>
    <property type="match status" value="2"/>
</dbReference>
<keyword evidence="2" id="KW-0677">Repeat</keyword>
<name>A0A1L8ECF4_HAEIR</name>
<dbReference type="InterPro" id="IPR043193">
    <property type="entry name" value="GLOD4"/>
</dbReference>
<dbReference type="AlphaFoldDB" id="A0A1L8ECF4"/>
<evidence type="ECO:0000256" key="1">
    <source>
        <dbReference type="ARBA" id="ARBA00010363"/>
    </source>
</evidence>
<comment type="similarity">
    <text evidence="1">Belongs to the glyoxalase I family.</text>
</comment>